<protein>
    <recommendedName>
        <fullName evidence="4">Transcription factor CBF/NF-Y/archaeal histone domain-containing protein</fullName>
    </recommendedName>
</protein>
<accession>A0A8W8I428</accession>
<dbReference type="EnsemblMetazoa" id="G12287.2">
    <property type="protein sequence ID" value="G12287.2:cds"/>
    <property type="gene ID" value="G12287"/>
</dbReference>
<evidence type="ECO:0000256" key="1">
    <source>
        <dbReference type="ARBA" id="ARBA00004123"/>
    </source>
</evidence>
<feature type="compositionally biased region" description="Acidic residues" evidence="3">
    <location>
        <begin position="1"/>
        <end position="10"/>
    </location>
</feature>
<dbReference type="AlphaFoldDB" id="A0A8W8I428"/>
<dbReference type="InterPro" id="IPR003958">
    <property type="entry name" value="CBFA_NFYB_domain"/>
</dbReference>
<dbReference type="Gene3D" id="1.10.20.10">
    <property type="entry name" value="Histone, subunit A"/>
    <property type="match status" value="1"/>
</dbReference>
<dbReference type="Proteomes" id="UP000005408">
    <property type="component" value="Unassembled WGS sequence"/>
</dbReference>
<feature type="domain" description="Transcription factor CBF/NF-Y/archaeal histone" evidence="4">
    <location>
        <begin position="37"/>
        <end position="97"/>
    </location>
</feature>
<keyword evidence="6" id="KW-1185">Reference proteome</keyword>
<feature type="compositionally biased region" description="Basic and acidic residues" evidence="3">
    <location>
        <begin position="11"/>
        <end position="33"/>
    </location>
</feature>
<reference evidence="5" key="1">
    <citation type="submission" date="2022-08" db="UniProtKB">
        <authorList>
            <consortium name="EnsemblMetazoa"/>
        </authorList>
    </citation>
    <scope>IDENTIFICATION</scope>
    <source>
        <strain evidence="5">05x7-T-G4-1.051#20</strain>
    </source>
</reference>
<dbReference type="InterPro" id="IPR050568">
    <property type="entry name" value="Transcr_DNA_Rep_Reg"/>
</dbReference>
<dbReference type="GO" id="GO:0046982">
    <property type="term" value="F:protein heterodimerization activity"/>
    <property type="evidence" value="ECO:0007669"/>
    <property type="project" value="InterPro"/>
</dbReference>
<evidence type="ECO:0000259" key="4">
    <source>
        <dbReference type="Pfam" id="PF00808"/>
    </source>
</evidence>
<organism evidence="5 6">
    <name type="scientific">Magallana gigas</name>
    <name type="common">Pacific oyster</name>
    <name type="synonym">Crassostrea gigas</name>
    <dbReference type="NCBI Taxonomy" id="29159"/>
    <lineage>
        <taxon>Eukaryota</taxon>
        <taxon>Metazoa</taxon>
        <taxon>Spiralia</taxon>
        <taxon>Lophotrochozoa</taxon>
        <taxon>Mollusca</taxon>
        <taxon>Bivalvia</taxon>
        <taxon>Autobranchia</taxon>
        <taxon>Pteriomorphia</taxon>
        <taxon>Ostreida</taxon>
        <taxon>Ostreoidea</taxon>
        <taxon>Ostreidae</taxon>
        <taxon>Magallana</taxon>
    </lineage>
</organism>
<sequence length="115" mass="13067">MAGVEEMESQTDDKENSSEKIVKTKEKNSNQDSEKLMKLPLSRIKSIMKSDPDVTLASQEAVITIAKATELFIWELSKDAVHSTLQSKRKTLQRKDLDCILDTRDCYLFLEGTLD</sequence>
<dbReference type="PANTHER" id="PTHR10252">
    <property type="entry name" value="HISTONE-LIKE TRANSCRIPTION FACTOR CCAAT-RELATED"/>
    <property type="match status" value="1"/>
</dbReference>
<evidence type="ECO:0000256" key="3">
    <source>
        <dbReference type="SAM" id="MobiDB-lite"/>
    </source>
</evidence>
<dbReference type="GO" id="GO:0006261">
    <property type="term" value="P:DNA-templated DNA replication"/>
    <property type="evidence" value="ECO:0007669"/>
    <property type="project" value="TreeGrafter"/>
</dbReference>
<evidence type="ECO:0000313" key="6">
    <source>
        <dbReference type="Proteomes" id="UP000005408"/>
    </source>
</evidence>
<dbReference type="GO" id="GO:0008622">
    <property type="term" value="C:epsilon DNA polymerase complex"/>
    <property type="evidence" value="ECO:0007669"/>
    <property type="project" value="TreeGrafter"/>
</dbReference>
<name>A0A8W8I428_MAGGI</name>
<dbReference type="SUPFAM" id="SSF47113">
    <property type="entry name" value="Histone-fold"/>
    <property type="match status" value="1"/>
</dbReference>
<dbReference type="InterPro" id="IPR009072">
    <property type="entry name" value="Histone-fold"/>
</dbReference>
<evidence type="ECO:0000313" key="5">
    <source>
        <dbReference type="EnsemblMetazoa" id="G12287.2:cds"/>
    </source>
</evidence>
<dbReference type="Pfam" id="PF00808">
    <property type="entry name" value="CBFD_NFYB_HMF"/>
    <property type="match status" value="1"/>
</dbReference>
<dbReference type="PANTHER" id="PTHR10252:SF79">
    <property type="entry name" value="DNA POLYMERASE EPSILON SUBUNIT 4"/>
    <property type="match status" value="1"/>
</dbReference>
<evidence type="ECO:0000256" key="2">
    <source>
        <dbReference type="ARBA" id="ARBA00023242"/>
    </source>
</evidence>
<proteinExistence type="predicted"/>
<comment type="subcellular location">
    <subcellularLocation>
        <location evidence="1">Nucleus</location>
    </subcellularLocation>
</comment>
<dbReference type="EnsemblMetazoa" id="G12287.1">
    <property type="protein sequence ID" value="G12287.1:cds"/>
    <property type="gene ID" value="G12287"/>
</dbReference>
<dbReference type="CDD" id="cd22929">
    <property type="entry name" value="HFD_POLE4-like"/>
    <property type="match status" value="1"/>
</dbReference>
<feature type="region of interest" description="Disordered" evidence="3">
    <location>
        <begin position="1"/>
        <end position="33"/>
    </location>
</feature>
<keyword evidence="2" id="KW-0539">Nucleus</keyword>